<accession>A0AAU9Q7U8</accession>
<gene>
    <name evidence="2" type="ORF">THF1D04_380008</name>
</gene>
<sequence length="350" mass="38354">MSFLYKAIGLAALFGFHSLVNAATLNGVLEGGELRWTNGQLQGDYIALTNWTPMNNGLVPTDEWVPGTFLGTPASTITFSGPGGDVSVNMTVAGLNYALGQSSQHFTERGDPMPGLSPCSISKQSATVELIGANCVAKDSYKTDSVDKKYTPFQFIRPILEADSEAIVQAFRDAELTSGTYTGMLVVQPVYYFKSPTGSWTYRTAKSVVTTVRIRYEAASLENLIVRGDGVIPPEYDTLNHRVSGKTYFDVLATGYFTEGVVLTLDDIPYELEYESDNSITIPYSITCVGNCEHTDLVSSGKLSNESTIITGGENRVHFRLRVHYDNIEVNQVETGQYNDQFVIYVEEAL</sequence>
<keyword evidence="1" id="KW-0732">Signal</keyword>
<feature type="chain" id="PRO_5043471191" description="Fimbrial protein" evidence="1">
    <location>
        <begin position="23"/>
        <end position="350"/>
    </location>
</feature>
<proteinExistence type="predicted"/>
<protein>
    <recommendedName>
        <fullName evidence="4">Fimbrial protein</fullName>
    </recommendedName>
</protein>
<dbReference type="Proteomes" id="UP001295420">
    <property type="component" value="Unassembled WGS sequence"/>
</dbReference>
<evidence type="ECO:0000313" key="2">
    <source>
        <dbReference type="EMBL" id="CAH1534396.1"/>
    </source>
</evidence>
<evidence type="ECO:0008006" key="4">
    <source>
        <dbReference type="Google" id="ProtNLM"/>
    </source>
</evidence>
<dbReference type="EMBL" id="CAKMTQ010000032">
    <property type="protein sequence ID" value="CAH1534396.1"/>
    <property type="molecule type" value="Genomic_DNA"/>
</dbReference>
<reference evidence="2" key="1">
    <citation type="submission" date="2022-01" db="EMBL/GenBank/DDBJ databases">
        <authorList>
            <person name="Lagorce A."/>
        </authorList>
    </citation>
    <scope>NUCLEOTIDE SEQUENCE</scope>
    <source>
        <strain evidence="2">Th15_F1_D04</strain>
    </source>
</reference>
<dbReference type="AlphaFoldDB" id="A0AAU9Q7U8"/>
<dbReference type="RefSeq" id="WP_409931516.1">
    <property type="nucleotide sequence ID" value="NZ_CAKMTQ010000032.1"/>
</dbReference>
<comment type="caution">
    <text evidence="2">The sequence shown here is derived from an EMBL/GenBank/DDBJ whole genome shotgun (WGS) entry which is preliminary data.</text>
</comment>
<evidence type="ECO:0000313" key="3">
    <source>
        <dbReference type="Proteomes" id="UP001295420"/>
    </source>
</evidence>
<evidence type="ECO:0000256" key="1">
    <source>
        <dbReference type="SAM" id="SignalP"/>
    </source>
</evidence>
<name>A0AAU9Q7U8_9VIBR</name>
<organism evidence="2 3">
    <name type="scientific">Vibrio owensii</name>
    <dbReference type="NCBI Taxonomy" id="696485"/>
    <lineage>
        <taxon>Bacteria</taxon>
        <taxon>Pseudomonadati</taxon>
        <taxon>Pseudomonadota</taxon>
        <taxon>Gammaproteobacteria</taxon>
        <taxon>Vibrionales</taxon>
        <taxon>Vibrionaceae</taxon>
        <taxon>Vibrio</taxon>
    </lineage>
</organism>
<feature type="signal peptide" evidence="1">
    <location>
        <begin position="1"/>
        <end position="22"/>
    </location>
</feature>